<feature type="domain" description="Zn(2)-C6 fungal-type" evidence="7">
    <location>
        <begin position="22"/>
        <end position="52"/>
    </location>
</feature>
<accession>A0ABR3B6M5</accession>
<dbReference type="SUPFAM" id="SSF57701">
    <property type="entry name" value="Zn2/Cys6 DNA-binding domain"/>
    <property type="match status" value="1"/>
</dbReference>
<dbReference type="PROSITE" id="PS50048">
    <property type="entry name" value="ZN2_CY6_FUNGAL_2"/>
    <property type="match status" value="1"/>
</dbReference>
<feature type="compositionally biased region" description="Pro residues" evidence="6">
    <location>
        <begin position="169"/>
        <end position="179"/>
    </location>
</feature>
<keyword evidence="5" id="KW-0175">Coiled coil</keyword>
<dbReference type="InterPro" id="IPR050987">
    <property type="entry name" value="AtrR-like"/>
</dbReference>
<evidence type="ECO:0000256" key="6">
    <source>
        <dbReference type="SAM" id="MobiDB-lite"/>
    </source>
</evidence>
<dbReference type="SMART" id="SM00906">
    <property type="entry name" value="Fungal_trans"/>
    <property type="match status" value="1"/>
</dbReference>
<evidence type="ECO:0000256" key="2">
    <source>
        <dbReference type="ARBA" id="ARBA00022723"/>
    </source>
</evidence>
<evidence type="ECO:0000256" key="5">
    <source>
        <dbReference type="SAM" id="Coils"/>
    </source>
</evidence>
<feature type="region of interest" description="Disordered" evidence="6">
    <location>
        <begin position="731"/>
        <end position="780"/>
    </location>
</feature>
<dbReference type="PROSITE" id="PS00463">
    <property type="entry name" value="ZN2_CY6_FUNGAL_1"/>
    <property type="match status" value="1"/>
</dbReference>
<keyword evidence="9" id="KW-1185">Reference proteome</keyword>
<name>A0ABR3B6M5_PHYBL</name>
<dbReference type="InterPro" id="IPR036864">
    <property type="entry name" value="Zn2-C6_fun-type_DNA-bd_sf"/>
</dbReference>
<keyword evidence="3" id="KW-0238">DNA-binding</keyword>
<comment type="caution">
    <text evidence="8">The sequence shown here is derived from an EMBL/GenBank/DDBJ whole genome shotgun (WGS) entry which is preliminary data.</text>
</comment>
<feature type="compositionally biased region" description="Polar residues" evidence="6">
    <location>
        <begin position="753"/>
        <end position="771"/>
    </location>
</feature>
<reference evidence="8 9" key="1">
    <citation type="submission" date="2024-04" db="EMBL/GenBank/DDBJ databases">
        <title>Symmetric and asymmetric DNA N6-adenine methylation regulates different biological responses in Mucorales.</title>
        <authorList>
            <consortium name="Lawrence Berkeley National Laboratory"/>
            <person name="Lax C."/>
            <person name="Mondo S.J."/>
            <person name="Osorio-Concepcion M."/>
            <person name="Muszewska A."/>
            <person name="Corrochano-Luque M."/>
            <person name="Gutierrez G."/>
            <person name="Riley R."/>
            <person name="Lipzen A."/>
            <person name="Guo J."/>
            <person name="Hundley H."/>
            <person name="Amirebrahimi M."/>
            <person name="Ng V."/>
            <person name="Lorenzo-Gutierrez D."/>
            <person name="Binder U."/>
            <person name="Yang J."/>
            <person name="Song Y."/>
            <person name="Canovas D."/>
            <person name="Navarro E."/>
            <person name="Freitag M."/>
            <person name="Gabaldon T."/>
            <person name="Grigoriev I.V."/>
            <person name="Corrochano L.M."/>
            <person name="Nicolas F.E."/>
            <person name="Garre V."/>
        </authorList>
    </citation>
    <scope>NUCLEOTIDE SEQUENCE [LARGE SCALE GENOMIC DNA]</scope>
    <source>
        <strain evidence="8 9">L51</strain>
    </source>
</reference>
<evidence type="ECO:0000259" key="7">
    <source>
        <dbReference type="PROSITE" id="PS50048"/>
    </source>
</evidence>
<evidence type="ECO:0000313" key="9">
    <source>
        <dbReference type="Proteomes" id="UP001448207"/>
    </source>
</evidence>
<evidence type="ECO:0000313" key="8">
    <source>
        <dbReference type="EMBL" id="KAL0091631.1"/>
    </source>
</evidence>
<dbReference type="InterPro" id="IPR007219">
    <property type="entry name" value="XnlR_reg_dom"/>
</dbReference>
<feature type="region of interest" description="Disordered" evidence="6">
    <location>
        <begin position="168"/>
        <end position="187"/>
    </location>
</feature>
<dbReference type="CDD" id="cd12148">
    <property type="entry name" value="fungal_TF_MHR"/>
    <property type="match status" value="1"/>
</dbReference>
<feature type="region of interest" description="Disordered" evidence="6">
    <location>
        <begin position="100"/>
        <end position="126"/>
    </location>
</feature>
<dbReference type="PANTHER" id="PTHR46910:SF3">
    <property type="entry name" value="HALOTOLERANCE PROTEIN 9-RELATED"/>
    <property type="match status" value="1"/>
</dbReference>
<evidence type="ECO:0000256" key="4">
    <source>
        <dbReference type="ARBA" id="ARBA00023242"/>
    </source>
</evidence>
<dbReference type="SMART" id="SM00066">
    <property type="entry name" value="GAL4"/>
    <property type="match status" value="1"/>
</dbReference>
<feature type="compositionally biased region" description="Polar residues" evidence="6">
    <location>
        <begin position="117"/>
        <end position="126"/>
    </location>
</feature>
<dbReference type="Pfam" id="PF04082">
    <property type="entry name" value="Fungal_trans"/>
    <property type="match status" value="1"/>
</dbReference>
<comment type="subcellular location">
    <subcellularLocation>
        <location evidence="1">Nucleus</location>
    </subcellularLocation>
</comment>
<dbReference type="Gene3D" id="4.10.240.10">
    <property type="entry name" value="Zn(2)-C6 fungal-type DNA-binding domain"/>
    <property type="match status" value="1"/>
</dbReference>
<feature type="coiled-coil region" evidence="5">
    <location>
        <begin position="64"/>
        <end position="91"/>
    </location>
</feature>
<keyword evidence="2" id="KW-0479">Metal-binding</keyword>
<dbReference type="EMBL" id="JBCLYO010000003">
    <property type="protein sequence ID" value="KAL0091631.1"/>
    <property type="molecule type" value="Genomic_DNA"/>
</dbReference>
<evidence type="ECO:0000256" key="3">
    <source>
        <dbReference type="ARBA" id="ARBA00023125"/>
    </source>
</evidence>
<dbReference type="Pfam" id="PF00172">
    <property type="entry name" value="Zn_clus"/>
    <property type="match status" value="1"/>
</dbReference>
<dbReference type="PANTHER" id="PTHR46910">
    <property type="entry name" value="TRANSCRIPTION FACTOR PDR1"/>
    <property type="match status" value="1"/>
</dbReference>
<sequence length="780" mass="87953">MSQPAPFQDPNATSKRVRMTLACERCRSKKVKCDFGHPTCRRCDLAKAQCSYAGSSTQIDLFNLAQLNDTIGELQERMSSIERAMQQIQTQTQFIADTMRKAKEDAHPPPSTPSPPQISQNKPDSALSTMNANWSLSLTPQGLRIDTGIVSLQDLYNILLSGVTHLQLPPKPSESPPASPLSTKSLASAAPAKAEQAIVIKHNPRYKSKDVMFPLYSAWESGCHGPSRYDKTKALPALLDNDSNRLFDHYGQCFLCFPLPDLDNFLQRCKSKTACPLLMNAILSWAARHAAIYHGMFVGQDPNTVGERYFAMAQSLLKDRFLVPSIDTVHALLLMYIYSIGKTGPTRAQAESEAYTFLGLAIRMSLDLGLHHEEDKEHDELEKEKRRRLFAAVEFLETLRSAHSDKPMLFPGEEVINTLPPQILQSESGEQRYRAEFTVHRHKINQIYRGIHASLSAKNPLLSTVTTLEKQLEGWYADLPPYFHYSREDRTRRNWASTSFREQACLKLNFEYHFQICQIYSIFLPNPDDNTSAISLLSLRVCLAAADSMTDLLECWAQLRQPWCHFTLDTLVMACVVYSNQIRSNRSELRKSASYQMRRIARVLQHSPVRHHKYVKTLIRRIESQIDNPKRSEEEQDEAPPPVEDNVPETVPNAHISRISLTTNEWEWLKGPIPPPSPTTISINSAFDVSAAADMTLNDLFRFADFVYTPIMDGQGADTLLHVPASCPVSPSEPWPNSQNNNILSSDPIGSIQPITPTVQDWSTRDGSLFTSPPFHPRFS</sequence>
<evidence type="ECO:0000256" key="1">
    <source>
        <dbReference type="ARBA" id="ARBA00004123"/>
    </source>
</evidence>
<dbReference type="CDD" id="cd00067">
    <property type="entry name" value="GAL4"/>
    <property type="match status" value="1"/>
</dbReference>
<protein>
    <recommendedName>
        <fullName evidence="7">Zn(2)-C6 fungal-type domain-containing protein</fullName>
    </recommendedName>
</protein>
<organism evidence="8 9">
    <name type="scientific">Phycomyces blakesleeanus</name>
    <dbReference type="NCBI Taxonomy" id="4837"/>
    <lineage>
        <taxon>Eukaryota</taxon>
        <taxon>Fungi</taxon>
        <taxon>Fungi incertae sedis</taxon>
        <taxon>Mucoromycota</taxon>
        <taxon>Mucoromycotina</taxon>
        <taxon>Mucoromycetes</taxon>
        <taxon>Mucorales</taxon>
        <taxon>Phycomycetaceae</taxon>
        <taxon>Phycomyces</taxon>
    </lineage>
</organism>
<feature type="region of interest" description="Disordered" evidence="6">
    <location>
        <begin position="625"/>
        <end position="650"/>
    </location>
</feature>
<proteinExistence type="predicted"/>
<feature type="compositionally biased region" description="Polar residues" evidence="6">
    <location>
        <begin position="735"/>
        <end position="745"/>
    </location>
</feature>
<gene>
    <name evidence="8" type="ORF">J3Q64DRAFT_1324483</name>
</gene>
<dbReference type="Proteomes" id="UP001448207">
    <property type="component" value="Unassembled WGS sequence"/>
</dbReference>
<dbReference type="InterPro" id="IPR001138">
    <property type="entry name" value="Zn2Cys6_DnaBD"/>
</dbReference>
<keyword evidence="4" id="KW-0539">Nucleus</keyword>